<dbReference type="Proteomes" id="UP001629113">
    <property type="component" value="Unassembled WGS sequence"/>
</dbReference>
<evidence type="ECO:0000313" key="5">
    <source>
        <dbReference type="Proteomes" id="UP001629113"/>
    </source>
</evidence>
<dbReference type="GO" id="GO:0016853">
    <property type="term" value="F:isomerase activity"/>
    <property type="evidence" value="ECO:0007669"/>
    <property type="project" value="UniProtKB-KW"/>
</dbReference>
<dbReference type="SUPFAM" id="SSF54626">
    <property type="entry name" value="Chalcone isomerase"/>
    <property type="match status" value="1"/>
</dbReference>
<dbReference type="PANTHER" id="PTHR47284">
    <property type="entry name" value="FATTY-ACID-BINDING PROTEIN 2"/>
    <property type="match status" value="1"/>
</dbReference>
<gene>
    <name evidence="4" type="ORF">PVAG01_08082</name>
</gene>
<organism evidence="4 5">
    <name type="scientific">Phlyctema vagabunda</name>
    <dbReference type="NCBI Taxonomy" id="108571"/>
    <lineage>
        <taxon>Eukaryota</taxon>
        <taxon>Fungi</taxon>
        <taxon>Dikarya</taxon>
        <taxon>Ascomycota</taxon>
        <taxon>Pezizomycotina</taxon>
        <taxon>Leotiomycetes</taxon>
        <taxon>Helotiales</taxon>
        <taxon>Dermateaceae</taxon>
        <taxon>Phlyctema</taxon>
    </lineage>
</organism>
<comment type="caution">
    <text evidence="4">The sequence shown here is derived from an EMBL/GenBank/DDBJ whole genome shotgun (WGS) entry which is preliminary data.</text>
</comment>
<name>A0ABR4P8F5_9HELO</name>
<keyword evidence="2" id="KW-0812">Transmembrane</keyword>
<dbReference type="InterPro" id="IPR036298">
    <property type="entry name" value="Chalcone_isomerase_sf"/>
</dbReference>
<keyword evidence="2" id="KW-0472">Membrane</keyword>
<keyword evidence="2" id="KW-1133">Transmembrane helix</keyword>
<dbReference type="Pfam" id="PF16035">
    <property type="entry name" value="Chalcone_2"/>
    <property type="match status" value="1"/>
</dbReference>
<dbReference type="InterPro" id="IPR016088">
    <property type="entry name" value="Chalcone_isomerase_3-sand"/>
</dbReference>
<feature type="domain" description="Chalcone isomerase" evidence="3">
    <location>
        <begin position="184"/>
        <end position="382"/>
    </location>
</feature>
<evidence type="ECO:0000313" key="4">
    <source>
        <dbReference type="EMBL" id="KAL3419584.1"/>
    </source>
</evidence>
<dbReference type="InterPro" id="IPR016087">
    <property type="entry name" value="Chalcone_isomerase"/>
</dbReference>
<keyword evidence="5" id="KW-1185">Reference proteome</keyword>
<proteinExistence type="predicted"/>
<evidence type="ECO:0000256" key="1">
    <source>
        <dbReference type="SAM" id="MobiDB-lite"/>
    </source>
</evidence>
<evidence type="ECO:0000256" key="2">
    <source>
        <dbReference type="SAM" id="Phobius"/>
    </source>
</evidence>
<keyword evidence="4" id="KW-0413">Isomerase</keyword>
<evidence type="ECO:0000259" key="3">
    <source>
        <dbReference type="Pfam" id="PF16035"/>
    </source>
</evidence>
<protein>
    <submittedName>
        <fullName evidence="4">Chalcone-flavanone isomerase</fullName>
    </submittedName>
</protein>
<dbReference type="PANTHER" id="PTHR47284:SF3">
    <property type="entry name" value="FATTY-ACID-BINDING PROTEIN 2"/>
    <property type="match status" value="1"/>
</dbReference>
<dbReference type="Gene3D" id="3.50.70.10">
    <property type="match status" value="1"/>
</dbReference>
<reference evidence="4 5" key="1">
    <citation type="submission" date="2024-06" db="EMBL/GenBank/DDBJ databases">
        <title>Complete genome of Phlyctema vagabunda strain 19-DSS-EL-015.</title>
        <authorList>
            <person name="Fiorenzani C."/>
        </authorList>
    </citation>
    <scope>NUCLEOTIDE SEQUENCE [LARGE SCALE GENOMIC DNA]</scope>
    <source>
        <strain evidence="4 5">19-DSS-EL-015</strain>
    </source>
</reference>
<sequence>MSFRTPAMRAVRTLPRPATTNVARCTQQFRFITGRPLSTRKEPNSVPNAPLSHAMHTESKEGGERIRIDVQDADYERRETARKRRIATSAAGLMGCWLGLYISTMYVEDNPSKPVQMDSGLRADDPLVVLGKEKKVVVQKLGEEPEEVPDVVETGTSTVPTFPRVLEFFDNDGSAETKETDLVEYQLMGLGIRTVSFLGIQVYVVGMYVATEDIAILQEKLIRKIDPIATTLVAGEKERLKELLKDPVQGEEIWSTVLKDSGVRTMVRIVPTRDTDFHHMRDAWVRCVTGRAQKNKEEYGDDAFGRAVAEFKALFNRGSVPKKKEMLLLRDAKGKLAVWYDAGKTGPQRVGAIEDERISRAIWLNYLAGKTVASESARQSIIEGVLEFVERPVGTVATQVQVHV</sequence>
<feature type="transmembrane region" description="Helical" evidence="2">
    <location>
        <begin position="86"/>
        <end position="107"/>
    </location>
</feature>
<dbReference type="EMBL" id="JBFCZG010000007">
    <property type="protein sequence ID" value="KAL3419584.1"/>
    <property type="molecule type" value="Genomic_DNA"/>
</dbReference>
<feature type="region of interest" description="Disordered" evidence="1">
    <location>
        <begin position="37"/>
        <end position="61"/>
    </location>
</feature>
<accession>A0ABR4P8F5</accession>